<dbReference type="GO" id="GO:0005829">
    <property type="term" value="C:cytosol"/>
    <property type="evidence" value="ECO:0007669"/>
    <property type="project" value="TreeGrafter"/>
</dbReference>
<dbReference type="GO" id="GO:0005524">
    <property type="term" value="F:ATP binding"/>
    <property type="evidence" value="ECO:0007669"/>
    <property type="project" value="UniProtKB-KW"/>
</dbReference>
<dbReference type="Pfam" id="PF00270">
    <property type="entry name" value="DEAD"/>
    <property type="match status" value="1"/>
</dbReference>
<feature type="compositionally biased region" description="Basic residues" evidence="8">
    <location>
        <begin position="385"/>
        <end position="410"/>
    </location>
</feature>
<dbReference type="PANTHER" id="PTHR47959">
    <property type="entry name" value="ATP-DEPENDENT RNA HELICASE RHLE-RELATED"/>
    <property type="match status" value="1"/>
</dbReference>
<dbReference type="CDD" id="cd18787">
    <property type="entry name" value="SF2_C_DEAD"/>
    <property type="match status" value="1"/>
</dbReference>
<dbReference type="InterPro" id="IPR001650">
    <property type="entry name" value="Helicase_C-like"/>
</dbReference>
<evidence type="ECO:0000259" key="10">
    <source>
        <dbReference type="PROSITE" id="PS51194"/>
    </source>
</evidence>
<dbReference type="GO" id="GO:0016787">
    <property type="term" value="F:hydrolase activity"/>
    <property type="evidence" value="ECO:0007669"/>
    <property type="project" value="UniProtKB-KW"/>
</dbReference>
<dbReference type="InterPro" id="IPR050079">
    <property type="entry name" value="DEAD_box_RNA_helicase"/>
</dbReference>
<feature type="domain" description="DEAD-box RNA helicase Q" evidence="11">
    <location>
        <begin position="1"/>
        <end position="29"/>
    </location>
</feature>
<evidence type="ECO:0000256" key="2">
    <source>
        <dbReference type="ARBA" id="ARBA00022801"/>
    </source>
</evidence>
<dbReference type="CDD" id="cd00268">
    <property type="entry name" value="DEADc"/>
    <property type="match status" value="1"/>
</dbReference>
<keyword evidence="13" id="KW-1185">Reference proteome</keyword>
<dbReference type="SMART" id="SM00487">
    <property type="entry name" value="DEXDc"/>
    <property type="match status" value="1"/>
</dbReference>
<gene>
    <name evidence="12" type="ORF">CW751_00850</name>
</gene>
<dbReference type="OrthoDB" id="9785240at2"/>
<evidence type="ECO:0000259" key="9">
    <source>
        <dbReference type="PROSITE" id="PS51192"/>
    </source>
</evidence>
<keyword evidence="2 7" id="KW-0378">Hydrolase</keyword>
<evidence type="ECO:0000256" key="8">
    <source>
        <dbReference type="SAM" id="MobiDB-lite"/>
    </source>
</evidence>
<comment type="similarity">
    <text evidence="5 7">Belongs to the DEAD box helicase family.</text>
</comment>
<dbReference type="Pfam" id="PF00271">
    <property type="entry name" value="Helicase_C"/>
    <property type="match status" value="1"/>
</dbReference>
<protein>
    <submittedName>
        <fullName evidence="12">ATP-dependent RNA helicase</fullName>
    </submittedName>
</protein>
<evidence type="ECO:0000259" key="11">
    <source>
        <dbReference type="PROSITE" id="PS51195"/>
    </source>
</evidence>
<keyword evidence="4 7" id="KW-0067">ATP-binding</keyword>
<feature type="domain" description="Helicase ATP-binding" evidence="9">
    <location>
        <begin position="32"/>
        <end position="206"/>
    </location>
</feature>
<feature type="domain" description="Helicase C-terminal" evidence="10">
    <location>
        <begin position="216"/>
        <end position="377"/>
    </location>
</feature>
<dbReference type="Gene3D" id="3.40.50.300">
    <property type="entry name" value="P-loop containing nucleotide triphosphate hydrolases"/>
    <property type="match status" value="2"/>
</dbReference>
<feature type="region of interest" description="Disordered" evidence="8">
    <location>
        <begin position="373"/>
        <end position="425"/>
    </location>
</feature>
<dbReference type="InterPro" id="IPR014014">
    <property type="entry name" value="RNA_helicase_DEAD_Q_motif"/>
</dbReference>
<dbReference type="PANTHER" id="PTHR47959:SF13">
    <property type="entry name" value="ATP-DEPENDENT RNA HELICASE RHLE"/>
    <property type="match status" value="1"/>
</dbReference>
<organism evidence="12 13">
    <name type="scientific">Brumimicrobium salinarum</name>
    <dbReference type="NCBI Taxonomy" id="2058658"/>
    <lineage>
        <taxon>Bacteria</taxon>
        <taxon>Pseudomonadati</taxon>
        <taxon>Bacteroidota</taxon>
        <taxon>Flavobacteriia</taxon>
        <taxon>Flavobacteriales</taxon>
        <taxon>Crocinitomicaceae</taxon>
        <taxon>Brumimicrobium</taxon>
    </lineage>
</organism>
<dbReference type="GO" id="GO:0003724">
    <property type="term" value="F:RNA helicase activity"/>
    <property type="evidence" value="ECO:0007669"/>
    <property type="project" value="InterPro"/>
</dbReference>
<evidence type="ECO:0000256" key="1">
    <source>
        <dbReference type="ARBA" id="ARBA00022741"/>
    </source>
</evidence>
<accession>A0A2I0R5Q9</accession>
<proteinExistence type="inferred from homology"/>
<keyword evidence="1 7" id="KW-0547">Nucleotide-binding</keyword>
<dbReference type="InterPro" id="IPR027417">
    <property type="entry name" value="P-loop_NTPase"/>
</dbReference>
<dbReference type="InterPro" id="IPR011545">
    <property type="entry name" value="DEAD/DEAH_box_helicase_dom"/>
</dbReference>
<dbReference type="Proteomes" id="UP000236654">
    <property type="component" value="Unassembled WGS sequence"/>
</dbReference>
<dbReference type="PROSITE" id="PS00039">
    <property type="entry name" value="DEAD_ATP_HELICASE"/>
    <property type="match status" value="1"/>
</dbReference>
<evidence type="ECO:0000313" key="12">
    <source>
        <dbReference type="EMBL" id="PKR81916.1"/>
    </source>
</evidence>
<comment type="caution">
    <text evidence="12">The sequence shown here is derived from an EMBL/GenBank/DDBJ whole genome shotgun (WGS) entry which is preliminary data.</text>
</comment>
<keyword evidence="3 7" id="KW-0347">Helicase</keyword>
<name>A0A2I0R5Q9_9FLAO</name>
<dbReference type="EMBL" id="PJNI01000001">
    <property type="protein sequence ID" value="PKR81916.1"/>
    <property type="molecule type" value="Genomic_DNA"/>
</dbReference>
<sequence length="425" mass="47660">MKFTDLKLNEQLLEAIGYMGFEKATPIQAKAIPEILQGKDIIGCAQTGTGKTGAFVLPILHKIAEQPTDKINTLIIVPTRELAVQIEQQIQGLSYFISVSSKAIYGGGDGKDWSEQKEALVNGTNIIVATPGKLLSHLKMGYTDFSSLQHLILDEADRMLDMGFIDDLTLIFKKLPKKRQNLMFSATMAKEIRKFARTLLTDPVEINLALSKPAKGVKQSVYLCFDEQKNPLIKSLLQERKSYKRIIIFSSTKEKVGTIVKYLKKNNFKASGISSNLAQEEREEVLRGFKSGRIALLVATDVMSRGIDIKEINMVINYDVPRDAEDYVHRVGRTARANTKGEAVSLINPKDMSKLSKIQRLIEAKIPMLDLPDELGEGPKWKEKSHNHKKSKNSKHRNSKKRKSTPKKNHSSNSKSNNKPSKDKK</sequence>
<dbReference type="InterPro" id="IPR000629">
    <property type="entry name" value="RNA-helicase_DEAD-box_CS"/>
</dbReference>
<dbReference type="GO" id="GO:0003676">
    <property type="term" value="F:nucleic acid binding"/>
    <property type="evidence" value="ECO:0007669"/>
    <property type="project" value="InterPro"/>
</dbReference>
<dbReference type="PROSITE" id="PS51194">
    <property type="entry name" value="HELICASE_CTER"/>
    <property type="match status" value="1"/>
</dbReference>
<evidence type="ECO:0000313" key="13">
    <source>
        <dbReference type="Proteomes" id="UP000236654"/>
    </source>
</evidence>
<dbReference type="InterPro" id="IPR014001">
    <property type="entry name" value="Helicase_ATP-bd"/>
</dbReference>
<dbReference type="AlphaFoldDB" id="A0A2I0R5Q9"/>
<dbReference type="SMART" id="SM00490">
    <property type="entry name" value="HELICc"/>
    <property type="match status" value="1"/>
</dbReference>
<evidence type="ECO:0000256" key="5">
    <source>
        <dbReference type="ARBA" id="ARBA00038437"/>
    </source>
</evidence>
<evidence type="ECO:0000256" key="6">
    <source>
        <dbReference type="PROSITE-ProRule" id="PRU00552"/>
    </source>
</evidence>
<dbReference type="RefSeq" id="WP_101333062.1">
    <property type="nucleotide sequence ID" value="NZ_PJNI01000001.1"/>
</dbReference>
<dbReference type="PROSITE" id="PS51195">
    <property type="entry name" value="Q_MOTIF"/>
    <property type="match status" value="1"/>
</dbReference>
<dbReference type="PROSITE" id="PS51192">
    <property type="entry name" value="HELICASE_ATP_BIND_1"/>
    <property type="match status" value="1"/>
</dbReference>
<feature type="short sequence motif" description="Q motif" evidence="6">
    <location>
        <begin position="1"/>
        <end position="29"/>
    </location>
</feature>
<dbReference type="SUPFAM" id="SSF52540">
    <property type="entry name" value="P-loop containing nucleoside triphosphate hydrolases"/>
    <property type="match status" value="1"/>
</dbReference>
<reference evidence="12 13" key="1">
    <citation type="submission" date="2017-12" db="EMBL/GenBank/DDBJ databases">
        <title>The draft genome sequence of Brumimicrobium saltpan LHR20.</title>
        <authorList>
            <person name="Do Z.-J."/>
            <person name="Luo H.-R."/>
        </authorList>
    </citation>
    <scope>NUCLEOTIDE SEQUENCE [LARGE SCALE GENOMIC DNA]</scope>
    <source>
        <strain evidence="12 13">LHR20</strain>
    </source>
</reference>
<evidence type="ECO:0000256" key="4">
    <source>
        <dbReference type="ARBA" id="ARBA00022840"/>
    </source>
</evidence>
<evidence type="ECO:0000256" key="7">
    <source>
        <dbReference type="RuleBase" id="RU000492"/>
    </source>
</evidence>
<dbReference type="InterPro" id="IPR044742">
    <property type="entry name" value="DEAD/DEAH_RhlB"/>
</dbReference>
<evidence type="ECO:0000256" key="3">
    <source>
        <dbReference type="ARBA" id="ARBA00022806"/>
    </source>
</evidence>